<dbReference type="PANTHER" id="PTHR23360">
    <property type="entry name" value="G-PROTEIN COUPLED RECEPTORS FAMILY 1 PROFILE DOMAIN-CONTAINING PROTEIN-RELATED"/>
    <property type="match status" value="1"/>
</dbReference>
<proteinExistence type="predicted"/>
<feature type="transmembrane region" description="Helical" evidence="1">
    <location>
        <begin position="172"/>
        <end position="193"/>
    </location>
</feature>
<reference evidence="3" key="1">
    <citation type="submission" date="2023-03" db="UniProtKB">
        <authorList>
            <consortium name="WormBaseParasite"/>
        </authorList>
    </citation>
    <scope>IDENTIFICATION</scope>
</reference>
<feature type="transmembrane region" description="Helical" evidence="1">
    <location>
        <begin position="91"/>
        <end position="115"/>
    </location>
</feature>
<dbReference type="AlphaFoldDB" id="A0A9J2Q8F5"/>
<dbReference type="Proteomes" id="UP000036681">
    <property type="component" value="Unplaced"/>
</dbReference>
<feature type="transmembrane region" description="Helical" evidence="1">
    <location>
        <begin position="214"/>
        <end position="234"/>
    </location>
</feature>
<dbReference type="InterPro" id="IPR047130">
    <property type="entry name" value="7TM_GPCR_Srsx_nematod"/>
</dbReference>
<protein>
    <submittedName>
        <fullName evidence="3">G-protein coupled receptors family 1 profile domain-containing protein</fullName>
    </submittedName>
</protein>
<evidence type="ECO:0000313" key="3">
    <source>
        <dbReference type="WBParaSite" id="ALUE_0001784501-mRNA-1"/>
    </source>
</evidence>
<name>A0A9J2Q8F5_ASCLU</name>
<keyword evidence="1" id="KW-0472">Membrane</keyword>
<keyword evidence="2" id="KW-1185">Reference proteome</keyword>
<keyword evidence="1" id="KW-0812">Transmembrane</keyword>
<feature type="transmembrane region" description="Helical" evidence="1">
    <location>
        <begin position="127"/>
        <end position="152"/>
    </location>
</feature>
<dbReference type="PANTHER" id="PTHR23360:SF39">
    <property type="entry name" value="G_PROTEIN_RECEP_F1_2 DOMAIN-CONTAINING PROTEIN"/>
    <property type="match status" value="1"/>
</dbReference>
<dbReference type="WBParaSite" id="ALUE_0001784501-mRNA-1">
    <property type="protein sequence ID" value="ALUE_0001784501-mRNA-1"/>
    <property type="gene ID" value="ALUE_0001784501"/>
</dbReference>
<sequence>MNTKRNSAGASDWLNYCFCTNLHSNATKFKRVSYELGQVGEEISMNRISRHNTSFAVLNDCWVAGFVGVAEYSPFAAQLEKMPTMDDWGCYFRTVCYLIFGNWAIVANAIIIFVINTNRKLRAKMALLTFLAFAELANGFSFVVAAIGRIELVMTNNYTIPTTPKTCMLERLWPIALIIAGQLPALINLMLALESVVAIKCISMYNSRWNCRHKVALGLFACFACAVSFITMSLKKLCAVNKDEECDRYRGLSVLM</sequence>
<dbReference type="Gene3D" id="1.20.1070.10">
    <property type="entry name" value="Rhodopsin 7-helix transmembrane proteins"/>
    <property type="match status" value="1"/>
</dbReference>
<organism evidence="2 3">
    <name type="scientific">Ascaris lumbricoides</name>
    <name type="common">Giant roundworm</name>
    <dbReference type="NCBI Taxonomy" id="6252"/>
    <lineage>
        <taxon>Eukaryota</taxon>
        <taxon>Metazoa</taxon>
        <taxon>Ecdysozoa</taxon>
        <taxon>Nematoda</taxon>
        <taxon>Chromadorea</taxon>
        <taxon>Rhabditida</taxon>
        <taxon>Spirurina</taxon>
        <taxon>Ascaridomorpha</taxon>
        <taxon>Ascaridoidea</taxon>
        <taxon>Ascarididae</taxon>
        <taxon>Ascaris</taxon>
    </lineage>
</organism>
<evidence type="ECO:0000256" key="1">
    <source>
        <dbReference type="SAM" id="Phobius"/>
    </source>
</evidence>
<keyword evidence="1" id="KW-1133">Transmembrane helix</keyword>
<accession>A0A9J2Q8F5</accession>
<evidence type="ECO:0000313" key="2">
    <source>
        <dbReference type="Proteomes" id="UP000036681"/>
    </source>
</evidence>